<dbReference type="PaxDb" id="67767-A0A0J7KIE3"/>
<comment type="caution">
    <text evidence="1">The sequence shown here is derived from an EMBL/GenBank/DDBJ whole genome shotgun (WGS) entry which is preliminary data.</text>
</comment>
<sequence length="284" mass="32487">MISVTRESPPKTPLQACRRARYPVIISGFKTRTIIPTTYLYVEKFIRYYVESHRNLRDVSYYGADGIDNVFGNTDCALVEHEGNWSYKRRRFELDGWYCSVVFSEDVVGFSVLPMQSVERALPRPRDAALTETSWWFPVFCDGSCKLPDGYIVIVVFRYEFESVAEITISDIPSFARSYLSREPIARMDSENRKKGKSQKRTRQELKRKNCCAFYGSNIPLAVTSCDVLHYPIAVTSCDVLGGGCFCNSCRTRNGEMPYFAGRAYIIKRASVSGKRQDDMAFLE</sequence>
<evidence type="ECO:0000313" key="1">
    <source>
        <dbReference type="EMBL" id="KMQ89991.1"/>
    </source>
</evidence>
<dbReference type="AlphaFoldDB" id="A0A0J7KIE3"/>
<accession>A0A0J7KIE3</accession>
<name>A0A0J7KIE3_LASNI</name>
<proteinExistence type="predicted"/>
<keyword evidence="2" id="KW-1185">Reference proteome</keyword>
<evidence type="ECO:0000313" key="2">
    <source>
        <dbReference type="Proteomes" id="UP000036403"/>
    </source>
</evidence>
<protein>
    <submittedName>
        <fullName evidence="1">Uncharacterized protein</fullName>
    </submittedName>
</protein>
<dbReference type="Proteomes" id="UP000036403">
    <property type="component" value="Unassembled WGS sequence"/>
</dbReference>
<reference evidence="1 2" key="1">
    <citation type="submission" date="2015-04" db="EMBL/GenBank/DDBJ databases">
        <title>Lasius niger genome sequencing.</title>
        <authorList>
            <person name="Konorov E.A."/>
            <person name="Nikitin M.A."/>
            <person name="Kirill M.V."/>
            <person name="Chang P."/>
        </authorList>
    </citation>
    <scope>NUCLEOTIDE SEQUENCE [LARGE SCALE GENOMIC DNA]</scope>
    <source>
        <tissue evidence="1">Whole</tissue>
    </source>
</reference>
<organism evidence="1 2">
    <name type="scientific">Lasius niger</name>
    <name type="common">Black garden ant</name>
    <dbReference type="NCBI Taxonomy" id="67767"/>
    <lineage>
        <taxon>Eukaryota</taxon>
        <taxon>Metazoa</taxon>
        <taxon>Ecdysozoa</taxon>
        <taxon>Arthropoda</taxon>
        <taxon>Hexapoda</taxon>
        <taxon>Insecta</taxon>
        <taxon>Pterygota</taxon>
        <taxon>Neoptera</taxon>
        <taxon>Endopterygota</taxon>
        <taxon>Hymenoptera</taxon>
        <taxon>Apocrita</taxon>
        <taxon>Aculeata</taxon>
        <taxon>Formicoidea</taxon>
        <taxon>Formicidae</taxon>
        <taxon>Formicinae</taxon>
        <taxon>Lasius</taxon>
        <taxon>Lasius</taxon>
    </lineage>
</organism>
<gene>
    <name evidence="1" type="ORF">RF55_10307</name>
</gene>
<dbReference type="EMBL" id="LBMM01007155">
    <property type="protein sequence ID" value="KMQ89991.1"/>
    <property type="molecule type" value="Genomic_DNA"/>
</dbReference>